<dbReference type="PANTHER" id="PTHR43280">
    <property type="entry name" value="ARAC-FAMILY TRANSCRIPTIONAL REGULATOR"/>
    <property type="match status" value="1"/>
</dbReference>
<dbReference type="RefSeq" id="WP_216125206.1">
    <property type="nucleotide sequence ID" value="NZ_CP086239.1"/>
</dbReference>
<evidence type="ECO:0000259" key="4">
    <source>
        <dbReference type="PROSITE" id="PS01124"/>
    </source>
</evidence>
<proteinExistence type="predicted"/>
<dbReference type="EMBL" id="CP086239">
    <property type="protein sequence ID" value="WAG62242.1"/>
    <property type="molecule type" value="Genomic_DNA"/>
</dbReference>
<dbReference type="Proteomes" id="UP001164733">
    <property type="component" value="Chromosome"/>
</dbReference>
<protein>
    <submittedName>
        <fullName evidence="5">AraC family transcriptional regulator</fullName>
    </submittedName>
</protein>
<evidence type="ECO:0000256" key="2">
    <source>
        <dbReference type="ARBA" id="ARBA00023125"/>
    </source>
</evidence>
<dbReference type="GO" id="GO:0003700">
    <property type="term" value="F:DNA-binding transcription factor activity"/>
    <property type="evidence" value="ECO:0007669"/>
    <property type="project" value="InterPro"/>
</dbReference>
<sequence>MCNLKIDLDDFNPKMLYTFTKKFNDKSDVTYHCHDFLSIIYVLAGTCTYNISGVPHIVKKGDLLVLNPHAYHGKILPMGSEIHEFHVGYENLHIKGLLPDHFLENHVSPIINVSKYENELLKLCSDVISEQSRNQPALQLSLKGLGIKLLSILFNATFESSTLKQKGILNLENYDNTTIVNTVLEFINENFMHSLSLEVISQNMYLSPVYISKLFKESTGTSPINYLIKLRLSKAKHSLEIGDQSIKKIALSVGYPDMYHFSKLFKKYYGYPPSKLKRKSDDNHLIKLNT</sequence>
<accession>A0AA47I747</accession>
<keyword evidence="3" id="KW-0804">Transcription</keyword>
<evidence type="ECO:0000313" key="6">
    <source>
        <dbReference type="Proteomes" id="UP001164733"/>
    </source>
</evidence>
<dbReference type="Pfam" id="PF12833">
    <property type="entry name" value="HTH_18"/>
    <property type="match status" value="1"/>
</dbReference>
<gene>
    <name evidence="5" type="ORF">LL038_08405</name>
</gene>
<feature type="domain" description="HTH araC/xylS-type" evidence="4">
    <location>
        <begin position="181"/>
        <end position="279"/>
    </location>
</feature>
<dbReference type="PROSITE" id="PS01124">
    <property type="entry name" value="HTH_ARAC_FAMILY_2"/>
    <property type="match status" value="1"/>
</dbReference>
<organism evidence="5 6">
    <name type="scientific">Clostridium estertheticum</name>
    <dbReference type="NCBI Taxonomy" id="238834"/>
    <lineage>
        <taxon>Bacteria</taxon>
        <taxon>Bacillati</taxon>
        <taxon>Bacillota</taxon>
        <taxon>Clostridia</taxon>
        <taxon>Eubacteriales</taxon>
        <taxon>Clostridiaceae</taxon>
        <taxon>Clostridium</taxon>
    </lineage>
</organism>
<dbReference type="AlphaFoldDB" id="A0AA47I747"/>
<dbReference type="PROSITE" id="PS00041">
    <property type="entry name" value="HTH_ARAC_FAMILY_1"/>
    <property type="match status" value="1"/>
</dbReference>
<evidence type="ECO:0000313" key="5">
    <source>
        <dbReference type="EMBL" id="WAG62242.1"/>
    </source>
</evidence>
<reference evidence="5" key="1">
    <citation type="submission" date="2021-11" db="EMBL/GenBank/DDBJ databases">
        <title>Clostridia strains as spoilage organisms.</title>
        <authorList>
            <person name="Wambui J."/>
            <person name="Stevens M.J.A."/>
            <person name="Stephan R."/>
        </authorList>
    </citation>
    <scope>NUCLEOTIDE SEQUENCE</scope>
    <source>
        <strain evidence="5">CF009</strain>
    </source>
</reference>
<evidence type="ECO:0000256" key="3">
    <source>
        <dbReference type="ARBA" id="ARBA00023163"/>
    </source>
</evidence>
<keyword evidence="1" id="KW-0805">Transcription regulation</keyword>
<dbReference type="InterPro" id="IPR018062">
    <property type="entry name" value="HTH_AraC-typ_CS"/>
</dbReference>
<evidence type="ECO:0000256" key="1">
    <source>
        <dbReference type="ARBA" id="ARBA00023015"/>
    </source>
</evidence>
<dbReference type="GO" id="GO:0043565">
    <property type="term" value="F:sequence-specific DNA binding"/>
    <property type="evidence" value="ECO:0007669"/>
    <property type="project" value="InterPro"/>
</dbReference>
<dbReference type="PANTHER" id="PTHR43280:SF28">
    <property type="entry name" value="HTH-TYPE TRANSCRIPTIONAL ACTIVATOR RHAS"/>
    <property type="match status" value="1"/>
</dbReference>
<dbReference type="SMART" id="SM00342">
    <property type="entry name" value="HTH_ARAC"/>
    <property type="match status" value="1"/>
</dbReference>
<name>A0AA47I747_9CLOT</name>
<keyword evidence="2" id="KW-0238">DNA-binding</keyword>
<dbReference type="InterPro" id="IPR003313">
    <property type="entry name" value="AraC-bd"/>
</dbReference>
<dbReference type="Pfam" id="PF02311">
    <property type="entry name" value="AraC_binding"/>
    <property type="match status" value="1"/>
</dbReference>
<dbReference type="InterPro" id="IPR018060">
    <property type="entry name" value="HTH_AraC"/>
</dbReference>